<protein>
    <submittedName>
        <fullName evidence="2">Uncharacterized protein</fullName>
    </submittedName>
</protein>
<comment type="caution">
    <text evidence="2">The sequence shown here is derived from an EMBL/GenBank/DDBJ whole genome shotgun (WGS) entry which is preliminary data.</text>
</comment>
<organism evidence="2 3">
    <name type="scientific">Actinomadura spongiicola</name>
    <dbReference type="NCBI Taxonomy" id="2303421"/>
    <lineage>
        <taxon>Bacteria</taxon>
        <taxon>Bacillati</taxon>
        <taxon>Actinomycetota</taxon>
        <taxon>Actinomycetes</taxon>
        <taxon>Streptosporangiales</taxon>
        <taxon>Thermomonosporaceae</taxon>
        <taxon>Actinomadura</taxon>
    </lineage>
</organism>
<feature type="region of interest" description="Disordered" evidence="1">
    <location>
        <begin position="170"/>
        <end position="265"/>
    </location>
</feature>
<dbReference type="OrthoDB" id="3479518at2"/>
<dbReference type="AlphaFoldDB" id="A0A372GAA2"/>
<sequence length="301" mass="31313">MAPAPIRTGAIRPDGRTPRAQSPVPPRCVVRLVFRLAALAGLAFVGWVAFSALNGTAHAARHDTPDQDAATAAAAVTRHVDVTDPISAAERVADRAVGDRPVQRLSDQVGELGDEPLRYLRDRQRAVLDGKDQVVRDLERLTDAAGVPLVRLPDVRRAPVVGVVSGVVREDVPPSPSVVVEAPTRQRERSTRGPEKAVAGDVAHARADLGAAPSRTSADDADESDSGDCAGCRGDQRDPVLPKGQSEPGGGSGGGHQLSPIADLMTSGRYPAVPAALDPNTFHRTALTDVSAPGGPSVVPD</sequence>
<name>A0A372GAA2_9ACTN</name>
<keyword evidence="3" id="KW-1185">Reference proteome</keyword>
<reference evidence="2 3" key="1">
    <citation type="submission" date="2018-08" db="EMBL/GenBank/DDBJ databases">
        <title>Actinomadura spongicola sp. nov., isolated from marine sponge Leucetta chagosensis.</title>
        <authorList>
            <person name="Li L."/>
            <person name="Lin H.W."/>
        </authorList>
    </citation>
    <scope>NUCLEOTIDE SEQUENCE [LARGE SCALE GENOMIC DNA]</scope>
    <source>
        <strain evidence="2 3">LHW52907</strain>
    </source>
</reference>
<feature type="compositionally biased region" description="Basic and acidic residues" evidence="1">
    <location>
        <begin position="184"/>
        <end position="195"/>
    </location>
</feature>
<gene>
    <name evidence="2" type="ORF">D0T12_27875</name>
</gene>
<proteinExistence type="predicted"/>
<evidence type="ECO:0000313" key="3">
    <source>
        <dbReference type="Proteomes" id="UP000262882"/>
    </source>
</evidence>
<evidence type="ECO:0000313" key="2">
    <source>
        <dbReference type="EMBL" id="RFS82072.1"/>
    </source>
</evidence>
<dbReference type="Proteomes" id="UP000262882">
    <property type="component" value="Unassembled WGS sequence"/>
</dbReference>
<dbReference type="RefSeq" id="WP_117403118.1">
    <property type="nucleotide sequence ID" value="NZ_QVNQ01000010.1"/>
</dbReference>
<accession>A0A372GAA2</accession>
<feature type="compositionally biased region" description="Gly residues" evidence="1">
    <location>
        <begin position="247"/>
        <end position="256"/>
    </location>
</feature>
<dbReference type="EMBL" id="QVNQ01000010">
    <property type="protein sequence ID" value="RFS82072.1"/>
    <property type="molecule type" value="Genomic_DNA"/>
</dbReference>
<evidence type="ECO:0000256" key="1">
    <source>
        <dbReference type="SAM" id="MobiDB-lite"/>
    </source>
</evidence>
<feature type="region of interest" description="Disordered" evidence="1">
    <location>
        <begin position="1"/>
        <end position="24"/>
    </location>
</feature>